<dbReference type="PROSITE" id="PS50859">
    <property type="entry name" value="LONGIN"/>
    <property type="match status" value="1"/>
</dbReference>
<proteinExistence type="inferred from homology"/>
<dbReference type="PROSITE" id="PS50892">
    <property type="entry name" value="V_SNARE"/>
    <property type="match status" value="1"/>
</dbReference>
<dbReference type="FunFam" id="1.20.5.110:FF:000004">
    <property type="entry name" value="Vesicle-associated membrane protein 7"/>
    <property type="match status" value="1"/>
</dbReference>
<keyword evidence="3" id="KW-0813">Transport</keyword>
<evidence type="ECO:0000259" key="13">
    <source>
        <dbReference type="PROSITE" id="PS50892"/>
    </source>
</evidence>
<dbReference type="Pfam" id="PF13774">
    <property type="entry name" value="Longin"/>
    <property type="match status" value="1"/>
</dbReference>
<dbReference type="Pfam" id="PF00957">
    <property type="entry name" value="Synaptobrevin"/>
    <property type="match status" value="1"/>
</dbReference>
<organism evidence="14">
    <name type="scientific">Arcella intermedia</name>
    <dbReference type="NCBI Taxonomy" id="1963864"/>
    <lineage>
        <taxon>Eukaryota</taxon>
        <taxon>Amoebozoa</taxon>
        <taxon>Tubulinea</taxon>
        <taxon>Elardia</taxon>
        <taxon>Arcellinida</taxon>
        <taxon>Sphaerothecina</taxon>
        <taxon>Arcellidae</taxon>
        <taxon>Arcella</taxon>
    </lineage>
</organism>
<evidence type="ECO:0000256" key="8">
    <source>
        <dbReference type="ARBA" id="ARBA00023329"/>
    </source>
</evidence>
<evidence type="ECO:0008006" key="15">
    <source>
        <dbReference type="Google" id="ProtNLM"/>
    </source>
</evidence>
<evidence type="ECO:0000256" key="1">
    <source>
        <dbReference type="ARBA" id="ARBA00004156"/>
    </source>
</evidence>
<dbReference type="PRINTS" id="PR00219">
    <property type="entry name" value="SYNAPTOBREVN"/>
</dbReference>
<keyword evidence="4 11" id="KW-0812">Transmembrane</keyword>
<dbReference type="InterPro" id="IPR011012">
    <property type="entry name" value="Longin-like_dom_sf"/>
</dbReference>
<dbReference type="PANTHER" id="PTHR21136">
    <property type="entry name" value="SNARE PROTEINS"/>
    <property type="match status" value="1"/>
</dbReference>
<evidence type="ECO:0000256" key="7">
    <source>
        <dbReference type="ARBA" id="ARBA00023136"/>
    </source>
</evidence>
<evidence type="ECO:0000256" key="11">
    <source>
        <dbReference type="SAM" id="Phobius"/>
    </source>
</evidence>
<feature type="transmembrane region" description="Helical" evidence="11">
    <location>
        <begin position="148"/>
        <end position="170"/>
    </location>
</feature>
<evidence type="ECO:0000256" key="10">
    <source>
        <dbReference type="PROSITE-ProRule" id="PRU00290"/>
    </source>
</evidence>
<dbReference type="SUPFAM" id="SSF64356">
    <property type="entry name" value="SNARE-like"/>
    <property type="match status" value="1"/>
</dbReference>
<dbReference type="PANTHER" id="PTHR21136:SF168">
    <property type="entry name" value="VESICLE-ASSOCIATED MEMBRANE PROTEIN 9"/>
    <property type="match status" value="1"/>
</dbReference>
<evidence type="ECO:0000256" key="4">
    <source>
        <dbReference type="ARBA" id="ARBA00022692"/>
    </source>
</evidence>
<keyword evidence="6 11" id="KW-1133">Transmembrane helix</keyword>
<dbReference type="AlphaFoldDB" id="A0A6B2LJ87"/>
<dbReference type="CDD" id="cd15843">
    <property type="entry name" value="R-SNARE"/>
    <property type="match status" value="1"/>
</dbReference>
<evidence type="ECO:0000256" key="6">
    <source>
        <dbReference type="ARBA" id="ARBA00022989"/>
    </source>
</evidence>
<keyword evidence="10" id="KW-0175">Coiled coil</keyword>
<dbReference type="GO" id="GO:0005768">
    <property type="term" value="C:endosome"/>
    <property type="evidence" value="ECO:0007669"/>
    <property type="project" value="UniProtKB-ARBA"/>
</dbReference>
<evidence type="ECO:0000313" key="14">
    <source>
        <dbReference type="EMBL" id="NDV36871.1"/>
    </source>
</evidence>
<evidence type="ECO:0000256" key="2">
    <source>
        <dbReference type="ARBA" id="ARBA00008025"/>
    </source>
</evidence>
<keyword evidence="7 11" id="KW-0472">Membrane</keyword>
<dbReference type="SUPFAM" id="SSF58038">
    <property type="entry name" value="SNARE fusion complex"/>
    <property type="match status" value="1"/>
</dbReference>
<dbReference type="GO" id="GO:0016192">
    <property type="term" value="P:vesicle-mediated transport"/>
    <property type="evidence" value="ECO:0007669"/>
    <property type="project" value="InterPro"/>
</dbReference>
<evidence type="ECO:0000256" key="9">
    <source>
        <dbReference type="ARBA" id="ARBA00046280"/>
    </source>
</evidence>
<name>A0A6B2LJ87_9EUKA</name>
<keyword evidence="8" id="KW-0968">Cytoplasmic vesicle</keyword>
<evidence type="ECO:0000256" key="3">
    <source>
        <dbReference type="ARBA" id="ARBA00022448"/>
    </source>
</evidence>
<dbReference type="InterPro" id="IPR042855">
    <property type="entry name" value="V_SNARE_CC"/>
</dbReference>
<dbReference type="InterPro" id="IPR051097">
    <property type="entry name" value="Synaptobrevin-like_transport"/>
</dbReference>
<keyword evidence="5" id="KW-0653">Protein transport</keyword>
<dbReference type="InterPro" id="IPR010908">
    <property type="entry name" value="Longin_dom"/>
</dbReference>
<dbReference type="Gene3D" id="1.20.5.110">
    <property type="match status" value="1"/>
</dbReference>
<dbReference type="SMART" id="SM01270">
    <property type="entry name" value="Longin"/>
    <property type="match status" value="1"/>
</dbReference>
<dbReference type="InterPro" id="IPR001388">
    <property type="entry name" value="Synaptobrevin-like"/>
</dbReference>
<dbReference type="CDD" id="cd14824">
    <property type="entry name" value="Longin"/>
    <property type="match status" value="1"/>
</dbReference>
<feature type="domain" description="V-SNARE coiled-coil homology" evidence="13">
    <location>
        <begin position="82"/>
        <end position="142"/>
    </location>
</feature>
<protein>
    <recommendedName>
        <fullName evidence="15">V-SNARE coiled-coil homology domain-containing protein</fullName>
    </recommendedName>
</protein>
<dbReference type="GO" id="GO:0015031">
    <property type="term" value="P:protein transport"/>
    <property type="evidence" value="ECO:0007669"/>
    <property type="project" value="UniProtKB-KW"/>
</dbReference>
<accession>A0A6B2LJ87</accession>
<evidence type="ECO:0000256" key="5">
    <source>
        <dbReference type="ARBA" id="ARBA00022927"/>
    </source>
</evidence>
<evidence type="ECO:0000259" key="12">
    <source>
        <dbReference type="PROSITE" id="PS50859"/>
    </source>
</evidence>
<comment type="similarity">
    <text evidence="2">Belongs to the synaptobrevin family.</text>
</comment>
<reference evidence="14" key="1">
    <citation type="journal article" date="2020" name="J. Eukaryot. Microbiol.">
        <title>De novo Sequencing, Assembly and Annotation of the Transcriptome for the Free-Living Testate Amoeba Arcella intermedia.</title>
        <authorList>
            <person name="Ribeiro G.M."/>
            <person name="Porfirio-Sousa A.L."/>
            <person name="Maurer-Alcala X.X."/>
            <person name="Katz L.A."/>
            <person name="Lahr D.J.G."/>
        </authorList>
    </citation>
    <scope>NUCLEOTIDE SEQUENCE</scope>
</reference>
<sequence length="176" mass="19742">MLSKIPSDQDTKKAFNSGNHTINYITKDGRVFLCVADKSHKTTSCFAFLNEIQKNWNPDTGKFKSYLKKTMLKYSNSNEGDKIAEINTELEEVKGIMKDNIDKVVQRGDKLDVLDQTTVQLEQDASGFRQRATQLKNAVWWGSLRMKIIIGVAVLVIIGIIIMAICLSPTTPCSPK</sequence>
<dbReference type="Gene3D" id="3.30.450.50">
    <property type="entry name" value="Longin domain"/>
    <property type="match status" value="1"/>
</dbReference>
<dbReference type="EMBL" id="GIBP01007902">
    <property type="protein sequence ID" value="NDV36871.1"/>
    <property type="molecule type" value="Transcribed_RNA"/>
</dbReference>
<dbReference type="GO" id="GO:0030659">
    <property type="term" value="C:cytoplasmic vesicle membrane"/>
    <property type="evidence" value="ECO:0007669"/>
    <property type="project" value="UniProtKB-SubCell"/>
</dbReference>
<comment type="subcellular location">
    <subcellularLocation>
        <location evidence="1">Cytoplasmic vesicle membrane</location>
    </subcellularLocation>
    <subcellularLocation>
        <location evidence="9">Endomembrane system</location>
        <topology evidence="9">Single-pass type IV membrane protein</topology>
    </subcellularLocation>
</comment>
<feature type="domain" description="Longin" evidence="12">
    <location>
        <begin position="1"/>
        <end position="84"/>
    </location>
</feature>